<keyword evidence="2" id="KW-1185">Reference proteome</keyword>
<dbReference type="AlphaFoldDB" id="A0A397IG53"/>
<evidence type="ECO:0000313" key="1">
    <source>
        <dbReference type="EMBL" id="RHZ74765.1"/>
    </source>
</evidence>
<name>A0A397IG53_9GLOM</name>
<organism evidence="1 2">
    <name type="scientific">Diversispora epigaea</name>
    <dbReference type="NCBI Taxonomy" id="1348612"/>
    <lineage>
        <taxon>Eukaryota</taxon>
        <taxon>Fungi</taxon>
        <taxon>Fungi incertae sedis</taxon>
        <taxon>Mucoromycota</taxon>
        <taxon>Glomeromycotina</taxon>
        <taxon>Glomeromycetes</taxon>
        <taxon>Diversisporales</taxon>
        <taxon>Diversisporaceae</taxon>
        <taxon>Diversispora</taxon>
    </lineage>
</organism>
<dbReference type="EMBL" id="PQFF01000204">
    <property type="protein sequence ID" value="RHZ74765.1"/>
    <property type="molecule type" value="Genomic_DNA"/>
</dbReference>
<evidence type="ECO:0000313" key="2">
    <source>
        <dbReference type="Proteomes" id="UP000266861"/>
    </source>
</evidence>
<protein>
    <submittedName>
        <fullName evidence="1">Uncharacterized protein</fullName>
    </submittedName>
</protein>
<proteinExistence type="predicted"/>
<reference evidence="1 2" key="1">
    <citation type="submission" date="2018-08" db="EMBL/GenBank/DDBJ databases">
        <title>Genome and evolution of the arbuscular mycorrhizal fungus Diversispora epigaea (formerly Glomus versiforme) and its bacterial endosymbionts.</title>
        <authorList>
            <person name="Sun X."/>
            <person name="Fei Z."/>
            <person name="Harrison M."/>
        </authorList>
    </citation>
    <scope>NUCLEOTIDE SEQUENCE [LARGE SCALE GENOMIC DNA]</scope>
    <source>
        <strain evidence="1 2">IT104</strain>
    </source>
</reference>
<comment type="caution">
    <text evidence="1">The sequence shown here is derived from an EMBL/GenBank/DDBJ whole genome shotgun (WGS) entry which is preliminary data.</text>
</comment>
<accession>A0A397IG53</accession>
<gene>
    <name evidence="1" type="ORF">Glove_219g84</name>
</gene>
<sequence>MCRLHFYIKGTSANKNAVFLQTKQTNEIKIILHGGFYEEEMEKWWKNKTADDEFFKYHTPRKMEMAILDDDFDPRFFYIENEICYYVCDFQEQFNSNGIYCGKGMHCQNLDLQQMVSILNQTKWNIFIKEQKFLQVKERAHFMYQAFVPKGDRWIPDLLFTIRGRIKFDANEEMSSNSRFLQSENEEINSKYTRVVTGFLNVSQNIHNYLS</sequence>
<dbReference type="Proteomes" id="UP000266861">
    <property type="component" value="Unassembled WGS sequence"/>
</dbReference>